<dbReference type="AlphaFoldDB" id="A0A919FD37"/>
<dbReference type="Pfam" id="PF11607">
    <property type="entry name" value="DUF3247"/>
    <property type="match status" value="1"/>
</dbReference>
<gene>
    <name evidence="1" type="ORF">GCM10009090_36740</name>
</gene>
<name>A0A919FD37_9XANT</name>
<evidence type="ECO:0008006" key="3">
    <source>
        <dbReference type="Google" id="ProtNLM"/>
    </source>
</evidence>
<organism evidence="1 2">
    <name type="scientific">Xanthomonas boreopolis</name>
    <dbReference type="NCBI Taxonomy" id="86183"/>
    <lineage>
        <taxon>Bacteria</taxon>
        <taxon>Pseudomonadati</taxon>
        <taxon>Pseudomonadota</taxon>
        <taxon>Gammaproteobacteria</taxon>
        <taxon>Lysobacterales</taxon>
        <taxon>Lysobacteraceae</taxon>
        <taxon>Xanthomonas</taxon>
    </lineage>
</organism>
<evidence type="ECO:0000313" key="2">
    <source>
        <dbReference type="Proteomes" id="UP000623958"/>
    </source>
</evidence>
<reference evidence="1" key="2">
    <citation type="submission" date="2020-09" db="EMBL/GenBank/DDBJ databases">
        <authorList>
            <person name="Sun Q."/>
            <person name="Ohkuma M."/>
        </authorList>
    </citation>
    <scope>NUCLEOTIDE SEQUENCE</scope>
    <source>
        <strain evidence="1">JCM 13306</strain>
    </source>
</reference>
<evidence type="ECO:0000313" key="1">
    <source>
        <dbReference type="EMBL" id="GHH60862.1"/>
    </source>
</evidence>
<dbReference type="RefSeq" id="WP_140727300.1">
    <property type="nucleotide sequence ID" value="NZ_BNBA01000050.1"/>
</dbReference>
<dbReference type="EMBL" id="BNBA01000050">
    <property type="protein sequence ID" value="GHH60862.1"/>
    <property type="molecule type" value="Genomic_DNA"/>
</dbReference>
<accession>A0A919FD37</accession>
<comment type="caution">
    <text evidence="1">The sequence shown here is derived from an EMBL/GenBank/DDBJ whole genome shotgun (WGS) entry which is preliminary data.</text>
</comment>
<protein>
    <recommendedName>
        <fullName evidence="3">DUF3247 domain-containing protein</fullName>
    </recommendedName>
</protein>
<proteinExistence type="predicted"/>
<dbReference type="InterPro" id="IPR021649">
    <property type="entry name" value="DUF3247"/>
</dbReference>
<sequence length="102" mass="11780">MSRYAPHVYTDQRQIAMMEQWMKQLDDEARVVVTLDDGTRIAGTVAVRPTVQSYLDENEREGMNGELRLDALDASQRPRWIWLDRIVDVAPFPLGHDPQVMP</sequence>
<reference evidence="1" key="1">
    <citation type="journal article" date="2014" name="Int. J. Syst. Evol. Microbiol.">
        <title>Complete genome sequence of Corynebacterium casei LMG S-19264T (=DSM 44701T), isolated from a smear-ripened cheese.</title>
        <authorList>
            <consortium name="US DOE Joint Genome Institute (JGI-PGF)"/>
            <person name="Walter F."/>
            <person name="Albersmeier A."/>
            <person name="Kalinowski J."/>
            <person name="Ruckert C."/>
        </authorList>
    </citation>
    <scope>NUCLEOTIDE SEQUENCE</scope>
    <source>
        <strain evidence="1">JCM 13306</strain>
    </source>
</reference>
<keyword evidence="2" id="KW-1185">Reference proteome</keyword>
<dbReference type="Proteomes" id="UP000623958">
    <property type="component" value="Unassembled WGS sequence"/>
</dbReference>
<dbReference type="Gene3D" id="2.30.30.720">
    <property type="entry name" value="Protein of unknown function (DUF3247)"/>
    <property type="match status" value="1"/>
</dbReference>